<organism evidence="1 2">
    <name type="scientific">Microctonus aethiopoides</name>
    <dbReference type="NCBI Taxonomy" id="144406"/>
    <lineage>
        <taxon>Eukaryota</taxon>
        <taxon>Metazoa</taxon>
        <taxon>Ecdysozoa</taxon>
        <taxon>Arthropoda</taxon>
        <taxon>Hexapoda</taxon>
        <taxon>Insecta</taxon>
        <taxon>Pterygota</taxon>
        <taxon>Neoptera</taxon>
        <taxon>Endopterygota</taxon>
        <taxon>Hymenoptera</taxon>
        <taxon>Apocrita</taxon>
        <taxon>Ichneumonoidea</taxon>
        <taxon>Braconidae</taxon>
        <taxon>Euphorinae</taxon>
        <taxon>Microctonus</taxon>
    </lineage>
</organism>
<keyword evidence="2" id="KW-1185">Reference proteome</keyword>
<name>A0AA39FJM4_9HYME</name>
<gene>
    <name evidence="1" type="ORF">PV328_008618</name>
</gene>
<dbReference type="EMBL" id="JAQQBS010000003">
    <property type="protein sequence ID" value="KAK0170820.1"/>
    <property type="molecule type" value="Genomic_DNA"/>
</dbReference>
<accession>A0AA39FJM4</accession>
<sequence>MTSFTNNDKRDVIKSKVKAPVEESCVIPDITMKISNESAVLPINTMSNVDDKSPMTIISDTKSEVMEIKSTNANESINSSIPSLPVAAKQSKKIPILDPVTASSNKPGNVPIPRTLSSPISKKSFNIDQRPLVLTTHLVPSLPIGLFEIIGAIIEAATNTPVVLLHESRIDRPVAEDIVDIAILPSNKEWPNGILLPIGIVFEHRFNKNKTPGVYADIVVAKEIAQNIEDINDLRGHSCAVPDRYRKVGTAGLLFNYLKSKGENPSFFGNLLDTDTQVVTLQMVAGKQAEVGVLEAPVINCHKHTLTGVNSLFILDSLGPLPPYQIMVNPKLISTKHREQIEKYLLNVQFIEDWIVRLKPYGILGFAEYSKDNYDIEDIKSVVTSVRYY</sequence>
<proteinExistence type="predicted"/>
<dbReference type="AlphaFoldDB" id="A0AA39FJM4"/>
<protein>
    <submittedName>
        <fullName evidence="1">Uncharacterized protein</fullName>
    </submittedName>
</protein>
<reference evidence="1" key="1">
    <citation type="journal article" date="2023" name="bioRxiv">
        <title>Scaffold-level genome assemblies of two parasitoid biocontrol wasps reveal the parthenogenesis mechanism and an associated novel virus.</title>
        <authorList>
            <person name="Inwood S."/>
            <person name="Skelly J."/>
            <person name="Guhlin J."/>
            <person name="Harrop T."/>
            <person name="Goldson S."/>
            <person name="Dearden P."/>
        </authorList>
    </citation>
    <scope>NUCLEOTIDE SEQUENCE</scope>
    <source>
        <strain evidence="1">Irish</strain>
        <tissue evidence="1">Whole body</tissue>
    </source>
</reference>
<evidence type="ECO:0000313" key="1">
    <source>
        <dbReference type="EMBL" id="KAK0170820.1"/>
    </source>
</evidence>
<dbReference type="Proteomes" id="UP001168990">
    <property type="component" value="Unassembled WGS sequence"/>
</dbReference>
<comment type="caution">
    <text evidence="1">The sequence shown here is derived from an EMBL/GenBank/DDBJ whole genome shotgun (WGS) entry which is preliminary data.</text>
</comment>
<dbReference type="Pfam" id="PF12974">
    <property type="entry name" value="Phosphonate-bd"/>
    <property type="match status" value="1"/>
</dbReference>
<evidence type="ECO:0000313" key="2">
    <source>
        <dbReference type="Proteomes" id="UP001168990"/>
    </source>
</evidence>
<reference evidence="1" key="2">
    <citation type="submission" date="2023-03" db="EMBL/GenBank/DDBJ databases">
        <authorList>
            <person name="Inwood S.N."/>
            <person name="Skelly J.G."/>
            <person name="Guhlin J."/>
            <person name="Harrop T.W.R."/>
            <person name="Goldson S.G."/>
            <person name="Dearden P.K."/>
        </authorList>
    </citation>
    <scope>NUCLEOTIDE SEQUENCE</scope>
    <source>
        <strain evidence="1">Irish</strain>
        <tissue evidence="1">Whole body</tissue>
    </source>
</reference>